<dbReference type="AlphaFoldDB" id="A0A0A1TZV7"/>
<accession>A0A0A1TZV7</accession>
<dbReference type="Proteomes" id="UP000014680">
    <property type="component" value="Unassembled WGS sequence"/>
</dbReference>
<sequence length="107" mass="12530">MLKLEPIYLMNVALVLTTKDDIFTFLCICKNCKDAVKRLKTSPFFDDNESAQWFVSHFRPDTFRFNNYPFIILSIATEVSNFSFPNFNGEVLKQNFNVKMLQNTSQK</sequence>
<proteinExistence type="predicted"/>
<evidence type="ECO:0000313" key="1">
    <source>
        <dbReference type="EMBL" id="ELP85746.1"/>
    </source>
</evidence>
<name>A0A0A1TZV7_ENTIV</name>
<protein>
    <submittedName>
        <fullName evidence="1">Uncharacterized protein</fullName>
    </submittedName>
</protein>
<dbReference type="EMBL" id="KB207030">
    <property type="protein sequence ID" value="ELP85746.1"/>
    <property type="molecule type" value="Genomic_DNA"/>
</dbReference>
<dbReference type="KEGG" id="eiv:EIN_281070"/>
<dbReference type="RefSeq" id="XP_004185092.1">
    <property type="nucleotide sequence ID" value="XM_004185044.1"/>
</dbReference>
<gene>
    <name evidence="1" type="ORF">EIN_281070</name>
</gene>
<keyword evidence="2" id="KW-1185">Reference proteome</keyword>
<dbReference type="VEuPathDB" id="AmoebaDB:EIN_281070"/>
<organism evidence="1 2">
    <name type="scientific">Entamoeba invadens IP1</name>
    <dbReference type="NCBI Taxonomy" id="370355"/>
    <lineage>
        <taxon>Eukaryota</taxon>
        <taxon>Amoebozoa</taxon>
        <taxon>Evosea</taxon>
        <taxon>Archamoebae</taxon>
        <taxon>Mastigamoebida</taxon>
        <taxon>Entamoebidae</taxon>
        <taxon>Entamoeba</taxon>
    </lineage>
</organism>
<reference evidence="1 2" key="1">
    <citation type="submission" date="2012-10" db="EMBL/GenBank/DDBJ databases">
        <authorList>
            <person name="Zafar N."/>
            <person name="Inman J."/>
            <person name="Hall N."/>
            <person name="Lorenzi H."/>
            <person name="Caler E."/>
        </authorList>
    </citation>
    <scope>NUCLEOTIDE SEQUENCE [LARGE SCALE GENOMIC DNA]</scope>
    <source>
        <strain evidence="1 2">IP1</strain>
    </source>
</reference>
<dbReference type="GeneID" id="14884847"/>
<evidence type="ECO:0000313" key="2">
    <source>
        <dbReference type="Proteomes" id="UP000014680"/>
    </source>
</evidence>